<name>A0ABP3JIG7_9ACTN</name>
<proteinExistence type="predicted"/>
<gene>
    <name evidence="2" type="ORF">GCM10010361_15260</name>
</gene>
<accession>A0ABP3JIG7</accession>
<evidence type="ECO:0000256" key="1">
    <source>
        <dbReference type="SAM" id="MobiDB-lite"/>
    </source>
</evidence>
<comment type="caution">
    <text evidence="2">The sequence shown here is derived from an EMBL/GenBank/DDBJ whole genome shotgun (WGS) entry which is preliminary data.</text>
</comment>
<reference evidence="3" key="1">
    <citation type="journal article" date="2019" name="Int. J. Syst. Evol. Microbiol.">
        <title>The Global Catalogue of Microorganisms (GCM) 10K type strain sequencing project: providing services to taxonomists for standard genome sequencing and annotation.</title>
        <authorList>
            <consortium name="The Broad Institute Genomics Platform"/>
            <consortium name="The Broad Institute Genome Sequencing Center for Infectious Disease"/>
            <person name="Wu L."/>
            <person name="Ma J."/>
        </authorList>
    </citation>
    <scope>NUCLEOTIDE SEQUENCE [LARGE SCALE GENOMIC DNA]</scope>
    <source>
        <strain evidence="3">JCM 4805</strain>
    </source>
</reference>
<feature type="region of interest" description="Disordered" evidence="1">
    <location>
        <begin position="129"/>
        <end position="153"/>
    </location>
</feature>
<protein>
    <submittedName>
        <fullName evidence="2">Uncharacterized protein</fullName>
    </submittedName>
</protein>
<evidence type="ECO:0000313" key="3">
    <source>
        <dbReference type="Proteomes" id="UP001500909"/>
    </source>
</evidence>
<dbReference type="EMBL" id="BAAABY010000009">
    <property type="protein sequence ID" value="GAA0452127.1"/>
    <property type="molecule type" value="Genomic_DNA"/>
</dbReference>
<sequence length="168" mass="19047">MLMAHRLISPARRASDRERLVMLPQPEKAARILAKASKVLTKELDLVAEHETDRDAYVVCVLEQLHRALNRREVFAAPSNRWADPRPALDGPRWQAMRSEVLAGLCLTEDAGEHLSQLTRGWTRRGGRWPTVWRRPAPTRRGRSSSAEGGGRARLSVDKLARWASRSR</sequence>
<dbReference type="RefSeq" id="WP_346093967.1">
    <property type="nucleotide sequence ID" value="NZ_BAAABY010000009.1"/>
</dbReference>
<keyword evidence="3" id="KW-1185">Reference proteome</keyword>
<dbReference type="Proteomes" id="UP001500909">
    <property type="component" value="Unassembled WGS sequence"/>
</dbReference>
<evidence type="ECO:0000313" key="2">
    <source>
        <dbReference type="EMBL" id="GAA0452127.1"/>
    </source>
</evidence>
<organism evidence="2 3">
    <name type="scientific">Streptomyces olivaceiscleroticus</name>
    <dbReference type="NCBI Taxonomy" id="68245"/>
    <lineage>
        <taxon>Bacteria</taxon>
        <taxon>Bacillati</taxon>
        <taxon>Actinomycetota</taxon>
        <taxon>Actinomycetes</taxon>
        <taxon>Kitasatosporales</taxon>
        <taxon>Streptomycetaceae</taxon>
        <taxon>Streptomyces</taxon>
    </lineage>
</organism>